<keyword evidence="1" id="KW-0285">Flavoprotein</keyword>
<dbReference type="Pfam" id="PF07992">
    <property type="entry name" value="Pyr_redox_2"/>
    <property type="match status" value="1"/>
</dbReference>
<dbReference type="KEGG" id="toy:FO059_00605"/>
<sequence>MTDTHDAEPTRNASSAHTHETLDAVVIGGGAAGLSGALALARSRRSVLVLDAGEPRNAVAAHVHNFLTRDGTPPAALYAAGREDLEGYGGSVVTARVTDLSRDGEDFLVTFDDGGTRTTVRARRLLAATGSHDELPDVPGLAEQWGSGVLHCPYCHGWEVRDQRIGVLATGPMAAHQALLFRQVSEHVTMIRHGAAPFGDAQSAQFAALGIPVVEGPVAAVESDSGALAGVQLADGSVLGLDALVVAPVTRARAGVLAPLGLEPRDFLAGDTLMGTVIDADPTGKTAVPGVYAAGNITDPSAQVIASASAGLMAGAAINADLAAADAADALYEYRYGQRAWDDRYSGSGGHEHGHSHAGHASDGRMWSGRPNAVVVDELSDLRPGSAFDAGAGEGGDALWLAERGWKVTAADLSTVALERGERTAAHRGLTVDWRHLDLTREAAPGSFDLVTASYLHIPADKRAALFSRLTAAVAPGGTLLIVGHHPSDADSGVRRPDLADIGWTAEDLAESLPDGWAVDTCVSRARTEHGPDGGECTVHDAVLRAHRAS</sequence>
<evidence type="ECO:0000256" key="3">
    <source>
        <dbReference type="ARBA" id="ARBA00048132"/>
    </source>
</evidence>
<evidence type="ECO:0000256" key="2">
    <source>
        <dbReference type="ARBA" id="ARBA00023002"/>
    </source>
</evidence>
<feature type="domain" description="Methyltransferase" evidence="6">
    <location>
        <begin position="389"/>
        <end position="478"/>
    </location>
</feature>
<evidence type="ECO:0000256" key="1">
    <source>
        <dbReference type="ARBA" id="ARBA00022630"/>
    </source>
</evidence>
<feature type="domain" description="FAD/NAD(P)-binding" evidence="5">
    <location>
        <begin position="23"/>
        <end position="309"/>
    </location>
</feature>
<dbReference type="RefSeq" id="WP_143905484.1">
    <property type="nucleotide sequence ID" value="NZ_CP041765.1"/>
</dbReference>
<dbReference type="InterPro" id="IPR023753">
    <property type="entry name" value="FAD/NAD-binding_dom"/>
</dbReference>
<dbReference type="GO" id="GO:0004791">
    <property type="term" value="F:thioredoxin-disulfide reductase (NADPH) activity"/>
    <property type="evidence" value="ECO:0007669"/>
    <property type="project" value="UniProtKB-EC"/>
</dbReference>
<evidence type="ECO:0000259" key="6">
    <source>
        <dbReference type="Pfam" id="PF13649"/>
    </source>
</evidence>
<name>A0A516WZ92_9ACTN</name>
<dbReference type="SUPFAM" id="SSF51905">
    <property type="entry name" value="FAD/NAD(P)-binding domain"/>
    <property type="match status" value="1"/>
</dbReference>
<dbReference type="EMBL" id="CP041765">
    <property type="protein sequence ID" value="QDQ96115.1"/>
    <property type="molecule type" value="Genomic_DNA"/>
</dbReference>
<dbReference type="InterPro" id="IPR041698">
    <property type="entry name" value="Methyltransf_25"/>
</dbReference>
<keyword evidence="8" id="KW-1185">Reference proteome</keyword>
<evidence type="ECO:0000313" key="8">
    <source>
        <dbReference type="Proteomes" id="UP000317344"/>
    </source>
</evidence>
<keyword evidence="2" id="KW-0560">Oxidoreductase</keyword>
<proteinExistence type="predicted"/>
<dbReference type="Pfam" id="PF13649">
    <property type="entry name" value="Methyltransf_25"/>
    <property type="match status" value="1"/>
</dbReference>
<dbReference type="Proteomes" id="UP000317344">
    <property type="component" value="Chromosome"/>
</dbReference>
<dbReference type="InterPro" id="IPR036188">
    <property type="entry name" value="FAD/NAD-bd_sf"/>
</dbReference>
<dbReference type="Gene3D" id="3.50.50.60">
    <property type="entry name" value="FAD/NAD(P)-binding domain"/>
    <property type="match status" value="2"/>
</dbReference>
<dbReference type="Gene3D" id="3.40.50.150">
    <property type="entry name" value="Vaccinia Virus protein VP39"/>
    <property type="match status" value="1"/>
</dbReference>
<feature type="region of interest" description="Disordered" evidence="4">
    <location>
        <begin position="346"/>
        <end position="367"/>
    </location>
</feature>
<dbReference type="CDD" id="cd02440">
    <property type="entry name" value="AdoMet_MTases"/>
    <property type="match status" value="1"/>
</dbReference>
<dbReference type="PRINTS" id="PR00368">
    <property type="entry name" value="FADPNR"/>
</dbReference>
<dbReference type="PANTHER" id="PTHR48105">
    <property type="entry name" value="THIOREDOXIN REDUCTASE 1-RELATED-RELATED"/>
    <property type="match status" value="1"/>
</dbReference>
<comment type="catalytic activity">
    <reaction evidence="3">
        <text>[thioredoxin]-dithiol + NADP(+) = [thioredoxin]-disulfide + NADPH + H(+)</text>
        <dbReference type="Rhea" id="RHEA:20345"/>
        <dbReference type="Rhea" id="RHEA-COMP:10698"/>
        <dbReference type="Rhea" id="RHEA-COMP:10700"/>
        <dbReference type="ChEBI" id="CHEBI:15378"/>
        <dbReference type="ChEBI" id="CHEBI:29950"/>
        <dbReference type="ChEBI" id="CHEBI:50058"/>
        <dbReference type="ChEBI" id="CHEBI:57783"/>
        <dbReference type="ChEBI" id="CHEBI:58349"/>
        <dbReference type="EC" id="1.8.1.9"/>
    </reaction>
</comment>
<dbReference type="SUPFAM" id="SSF53335">
    <property type="entry name" value="S-adenosyl-L-methionine-dependent methyltransferases"/>
    <property type="match status" value="1"/>
</dbReference>
<reference evidence="7 8" key="2">
    <citation type="submission" date="2019-07" db="EMBL/GenBank/DDBJ databases">
        <authorList>
            <person name="Huang Y."/>
        </authorList>
    </citation>
    <scope>NUCLEOTIDE SEQUENCE [LARGE SCALE GENOMIC DNA]</scope>
    <source>
        <strain evidence="7 8">HY188</strain>
    </source>
</reference>
<reference evidence="7 8" key="1">
    <citation type="submission" date="2019-07" db="EMBL/GenBank/DDBJ databases">
        <title>Tomitella cavernea sp. nov., an actinomycete isolated from soil.</title>
        <authorList>
            <person name="Cheng J."/>
        </authorList>
    </citation>
    <scope>NUCLEOTIDE SEQUENCE [LARGE SCALE GENOMIC DNA]</scope>
    <source>
        <strain evidence="7 8">HY188</strain>
    </source>
</reference>
<evidence type="ECO:0000256" key="4">
    <source>
        <dbReference type="SAM" id="MobiDB-lite"/>
    </source>
</evidence>
<accession>A0A516WZ92</accession>
<evidence type="ECO:0000313" key="7">
    <source>
        <dbReference type="EMBL" id="QDQ96115.1"/>
    </source>
</evidence>
<feature type="compositionally biased region" description="Basic and acidic residues" evidence="4">
    <location>
        <begin position="346"/>
        <end position="363"/>
    </location>
</feature>
<evidence type="ECO:0000259" key="5">
    <source>
        <dbReference type="Pfam" id="PF07992"/>
    </source>
</evidence>
<organism evidence="7 8">
    <name type="scientific">Tomitella fengzijianii</name>
    <dbReference type="NCBI Taxonomy" id="2597660"/>
    <lineage>
        <taxon>Bacteria</taxon>
        <taxon>Bacillati</taxon>
        <taxon>Actinomycetota</taxon>
        <taxon>Actinomycetes</taxon>
        <taxon>Mycobacteriales</taxon>
        <taxon>Tomitella</taxon>
    </lineage>
</organism>
<protein>
    <submittedName>
        <fullName evidence="7">NAD(P)/FAD-dependent oxidoreductase</fullName>
    </submittedName>
</protein>
<dbReference type="AlphaFoldDB" id="A0A516WZ92"/>
<dbReference type="OrthoDB" id="9786503at2"/>
<dbReference type="InterPro" id="IPR050097">
    <property type="entry name" value="Ferredoxin-NADP_redctase_2"/>
</dbReference>
<dbReference type="PRINTS" id="PR00469">
    <property type="entry name" value="PNDRDTASEII"/>
</dbReference>
<gene>
    <name evidence="7" type="ORF">FO059_00605</name>
</gene>
<dbReference type="InterPro" id="IPR029063">
    <property type="entry name" value="SAM-dependent_MTases_sf"/>
</dbReference>